<dbReference type="RefSeq" id="WP_245585757.1">
    <property type="nucleotide sequence ID" value="NZ_AUII01000037.1"/>
</dbReference>
<dbReference type="Pfam" id="PF20256">
    <property type="entry name" value="MoCoBD_2"/>
    <property type="match status" value="1"/>
</dbReference>
<dbReference type="PANTHER" id="PTHR11908:SF132">
    <property type="entry name" value="ALDEHYDE OXIDASE 1-RELATED"/>
    <property type="match status" value="1"/>
</dbReference>
<feature type="domain" description="Aldehyde oxidase/xanthine dehydrogenase first molybdopterin binding" evidence="3">
    <location>
        <begin position="2"/>
        <end position="228"/>
    </location>
</feature>
<feature type="domain" description="Aldehyde oxidase/xanthine dehydrogenase second molybdopterin binding" evidence="4">
    <location>
        <begin position="266"/>
        <end position="547"/>
    </location>
</feature>
<dbReference type="InterPro" id="IPR037165">
    <property type="entry name" value="AldOxase/xan_DH_Mopterin-bd_sf"/>
</dbReference>
<dbReference type="InterPro" id="IPR046867">
    <property type="entry name" value="AldOxase/xan_DH_MoCoBD2"/>
</dbReference>
<dbReference type="GO" id="GO:0016491">
    <property type="term" value="F:oxidoreductase activity"/>
    <property type="evidence" value="ECO:0007669"/>
    <property type="project" value="InterPro"/>
</dbReference>
<dbReference type="InterPro" id="IPR016208">
    <property type="entry name" value="Ald_Oxase/xanthine_DH-like"/>
</dbReference>
<evidence type="ECO:0000256" key="2">
    <source>
        <dbReference type="ARBA" id="ARBA00053029"/>
    </source>
</evidence>
<gene>
    <name evidence="5" type="ORF">PA7_37070</name>
</gene>
<organism evidence="5 6">
    <name type="scientific">Pseudonocardia asaccharolytica DSM 44247 = NBRC 16224</name>
    <dbReference type="NCBI Taxonomy" id="1123024"/>
    <lineage>
        <taxon>Bacteria</taxon>
        <taxon>Bacillati</taxon>
        <taxon>Actinomycetota</taxon>
        <taxon>Actinomycetes</taxon>
        <taxon>Pseudonocardiales</taxon>
        <taxon>Pseudonocardiaceae</taxon>
        <taxon>Pseudonocardia</taxon>
    </lineage>
</organism>
<keyword evidence="6" id="KW-1185">Reference proteome</keyword>
<dbReference type="Gene3D" id="3.30.365.10">
    <property type="entry name" value="Aldehyde oxidase/xanthine dehydrogenase, molybdopterin binding domain"/>
    <property type="match status" value="4"/>
</dbReference>
<comment type="cofactor">
    <cofactor evidence="2">
        <name>Mo-molybdopterin cytosine dinucleotide</name>
        <dbReference type="ChEBI" id="CHEBI:71308"/>
    </cofactor>
</comment>
<proteinExistence type="predicted"/>
<keyword evidence="1" id="KW-0500">Molybdenum</keyword>
<comment type="caution">
    <text evidence="5">The sequence shown here is derived from an EMBL/GenBank/DDBJ whole genome shotgun (WGS) entry which is preliminary data.</text>
</comment>
<dbReference type="Pfam" id="PF02738">
    <property type="entry name" value="MoCoBD_1"/>
    <property type="match status" value="1"/>
</dbReference>
<evidence type="ECO:0000313" key="6">
    <source>
        <dbReference type="Proteomes" id="UP000321328"/>
    </source>
</evidence>
<evidence type="ECO:0000259" key="4">
    <source>
        <dbReference type="Pfam" id="PF20256"/>
    </source>
</evidence>
<dbReference type="GO" id="GO:0005506">
    <property type="term" value="F:iron ion binding"/>
    <property type="evidence" value="ECO:0007669"/>
    <property type="project" value="InterPro"/>
</dbReference>
<evidence type="ECO:0000256" key="1">
    <source>
        <dbReference type="ARBA" id="ARBA00022505"/>
    </source>
</evidence>
<dbReference type="STRING" id="1123024.GCA_000423625_04584"/>
<name>A0A511D4Z8_9PSEU</name>
<dbReference type="AlphaFoldDB" id="A0A511D4Z8"/>
<dbReference type="SUPFAM" id="SSF56003">
    <property type="entry name" value="Molybdenum cofactor-binding domain"/>
    <property type="match status" value="1"/>
</dbReference>
<dbReference type="FunFam" id="3.30.365.10:FF:000001">
    <property type="entry name" value="Xanthine dehydrogenase oxidase"/>
    <property type="match status" value="1"/>
</dbReference>
<evidence type="ECO:0000313" key="5">
    <source>
        <dbReference type="EMBL" id="GEL19870.1"/>
    </source>
</evidence>
<protein>
    <submittedName>
        <fullName evidence="5">Aldehyde dehydrogenase</fullName>
    </submittedName>
</protein>
<dbReference type="InterPro" id="IPR008274">
    <property type="entry name" value="AldOxase/xan_DH_MoCoBD1"/>
</dbReference>
<dbReference type="PANTHER" id="PTHR11908">
    <property type="entry name" value="XANTHINE DEHYDROGENASE"/>
    <property type="match status" value="1"/>
</dbReference>
<dbReference type="EMBL" id="BJVI01000049">
    <property type="protein sequence ID" value="GEL19870.1"/>
    <property type="molecule type" value="Genomic_DNA"/>
</dbReference>
<evidence type="ECO:0000259" key="3">
    <source>
        <dbReference type="Pfam" id="PF02738"/>
    </source>
</evidence>
<reference evidence="5 6" key="1">
    <citation type="submission" date="2019-07" db="EMBL/GenBank/DDBJ databases">
        <title>Whole genome shotgun sequence of Pseudonocardia asaccharolytica NBRC 16224.</title>
        <authorList>
            <person name="Hosoyama A."/>
            <person name="Uohara A."/>
            <person name="Ohji S."/>
            <person name="Ichikawa N."/>
        </authorList>
    </citation>
    <scope>NUCLEOTIDE SEQUENCE [LARGE SCALE GENOMIC DNA]</scope>
    <source>
        <strain evidence="5 6">NBRC 16224</strain>
    </source>
</reference>
<accession>A0A511D4Z8</accession>
<sequence>MEKAFAEADVVVGETFDHARAFGCPLETRGCIASWDTFAGTLELWLSGQAPNLARDLLGEVFDIPIHKIRVLTPDLGGGFGSKFDFYGEEVIASVLSRRTGRPVKLLEDRTESFFATSQARDMRLSYEMALRRDGTILGMRGTGYGVLGGALGTVGMGPPWASVVNVTGPYKVPNLQVTIKGVMTNRPPYGSYRGWGVPKANLVHERLIELAARRLNLDRAEVRRKNFPTIEEFPYFTGVAFTYDSGRYAECMDLALAKITELGWLDRQRAARREGRSLGIGYSFHIEPSAYGPSRILNLVGLQHSGFDKEVVRIDSTGRVTVLSGQINMGQGTHTSYAQLVADALSVPIDDVTIVTGDTDSCPYTGYGTGGSRATALGGAAILRASARLRAKVLRIASHLLECAPEDLEIVDGEIGVKGVPERSVTMREVGDAAYRRLNGKLPDDEDATLEEVDVYDPENVATSYGFSALLVEVDRETGVVTLLDCLQAHDCGTVINPMLVDGQLAGGLAQAFGGALLEELVYDDEGQLRTASFMDYLLPTAAETPNFHFYHQETPSPHIPGGFKGVGEAGTIAGVSLVASAVDDALRDLGVTVTRFPITPPRLLELIRTASPNGSGAAAHATEEPLR</sequence>
<dbReference type="Proteomes" id="UP000321328">
    <property type="component" value="Unassembled WGS sequence"/>
</dbReference>